<gene>
    <name evidence="2" type="ORF">KHLLAP_LOCUS2520</name>
</gene>
<feature type="compositionally biased region" description="Basic and acidic residues" evidence="1">
    <location>
        <begin position="54"/>
        <end position="69"/>
    </location>
</feature>
<dbReference type="Proteomes" id="UP001295740">
    <property type="component" value="Unassembled WGS sequence"/>
</dbReference>
<organism evidence="2 3">
    <name type="scientific">Anthostomella pinea</name>
    <dbReference type="NCBI Taxonomy" id="933095"/>
    <lineage>
        <taxon>Eukaryota</taxon>
        <taxon>Fungi</taxon>
        <taxon>Dikarya</taxon>
        <taxon>Ascomycota</taxon>
        <taxon>Pezizomycotina</taxon>
        <taxon>Sordariomycetes</taxon>
        <taxon>Xylariomycetidae</taxon>
        <taxon>Xylariales</taxon>
        <taxon>Xylariaceae</taxon>
        <taxon>Anthostomella</taxon>
    </lineage>
</organism>
<proteinExistence type="predicted"/>
<evidence type="ECO:0000313" key="3">
    <source>
        <dbReference type="Proteomes" id="UP001295740"/>
    </source>
</evidence>
<evidence type="ECO:0000256" key="1">
    <source>
        <dbReference type="SAM" id="MobiDB-lite"/>
    </source>
</evidence>
<feature type="compositionally biased region" description="Basic and acidic residues" evidence="1">
    <location>
        <begin position="138"/>
        <end position="149"/>
    </location>
</feature>
<protein>
    <submittedName>
        <fullName evidence="2">Uu.00g049050.m01.CDS01</fullName>
    </submittedName>
</protein>
<feature type="region of interest" description="Disordered" evidence="1">
    <location>
        <begin position="44"/>
        <end position="206"/>
    </location>
</feature>
<keyword evidence="3" id="KW-1185">Reference proteome</keyword>
<accession>A0AAI8YES0</accession>
<sequence length="329" mass="37106">MDAQFIENQAIIKAKLAIWPPTKWPVTEADLVPARRPMNFSLVFDESPPSTTDSESRWGGDHASDREPSEYYDEANGAPGWPSPTIHDYDRDEEARSDEVPGGWPAHPDDYARDDGGKWRTEVDESLIYRDSGAQHNDPTDDKEGRSSDDANLQGARSHHGEDSWGGTPMPMQRSRATRASRPSNLANDEGARTTHGHVNDWWVPQPTIHTWGEPAETADDDEARSADYEDDWEHRLTMAWLSAGFHRLSLRTRKPDMPTPTITGEHSLPIARTISGFNQLSLRRRRKHDLLSMRTAEEDSLPAMRVQPVMVNGEKSLKGELWTAMGRH</sequence>
<comment type="caution">
    <text evidence="2">The sequence shown here is derived from an EMBL/GenBank/DDBJ whole genome shotgun (WGS) entry which is preliminary data.</text>
</comment>
<dbReference type="EMBL" id="CAUWAG010000003">
    <property type="protein sequence ID" value="CAJ2502052.1"/>
    <property type="molecule type" value="Genomic_DNA"/>
</dbReference>
<reference evidence="2" key="1">
    <citation type="submission" date="2023-10" db="EMBL/GenBank/DDBJ databases">
        <authorList>
            <person name="Hackl T."/>
        </authorList>
    </citation>
    <scope>NUCLEOTIDE SEQUENCE</scope>
</reference>
<feature type="compositionally biased region" description="Basic and acidic residues" evidence="1">
    <location>
        <begin position="87"/>
        <end position="99"/>
    </location>
</feature>
<name>A0AAI8YES0_9PEZI</name>
<dbReference type="AlphaFoldDB" id="A0AAI8YES0"/>
<feature type="compositionally biased region" description="Basic and acidic residues" evidence="1">
    <location>
        <begin position="107"/>
        <end position="123"/>
    </location>
</feature>
<evidence type="ECO:0000313" key="2">
    <source>
        <dbReference type="EMBL" id="CAJ2502052.1"/>
    </source>
</evidence>